<dbReference type="Gene3D" id="3.40.50.1820">
    <property type="entry name" value="alpha/beta hydrolase"/>
    <property type="match status" value="1"/>
</dbReference>
<keyword evidence="1" id="KW-0812">Transmembrane</keyword>
<dbReference type="Proteomes" id="UP000294933">
    <property type="component" value="Unassembled WGS sequence"/>
</dbReference>
<dbReference type="EMBL" id="ML170156">
    <property type="protein sequence ID" value="TDL29568.1"/>
    <property type="molecule type" value="Genomic_DNA"/>
</dbReference>
<name>A0A4V3AZL3_9AGAM</name>
<keyword evidence="1" id="KW-1133">Transmembrane helix</keyword>
<feature type="transmembrane region" description="Helical" evidence="1">
    <location>
        <begin position="20"/>
        <end position="45"/>
    </location>
</feature>
<proteinExistence type="predicted"/>
<dbReference type="VEuPathDB" id="FungiDB:BD410DRAFT_780011"/>
<gene>
    <name evidence="2" type="ORF">BD410DRAFT_780011</name>
</gene>
<dbReference type="PANTHER" id="PTHR37471">
    <property type="entry name" value="UNNAMED PRODUCT"/>
    <property type="match status" value="1"/>
</dbReference>
<dbReference type="PANTHER" id="PTHR37471:SF1">
    <property type="entry name" value="AB HYDROLASE-1 DOMAIN-CONTAINING PROTEIN"/>
    <property type="match status" value="1"/>
</dbReference>
<evidence type="ECO:0000256" key="1">
    <source>
        <dbReference type="SAM" id="Phobius"/>
    </source>
</evidence>
<protein>
    <recommendedName>
        <fullName evidence="4">Alpha/beta-hydrolase</fullName>
    </recommendedName>
</protein>
<accession>A0A4V3AZL3</accession>
<organism evidence="2 3">
    <name type="scientific">Rickenella mellea</name>
    <dbReference type="NCBI Taxonomy" id="50990"/>
    <lineage>
        <taxon>Eukaryota</taxon>
        <taxon>Fungi</taxon>
        <taxon>Dikarya</taxon>
        <taxon>Basidiomycota</taxon>
        <taxon>Agaricomycotina</taxon>
        <taxon>Agaricomycetes</taxon>
        <taxon>Hymenochaetales</taxon>
        <taxon>Rickenellaceae</taxon>
        <taxon>Rickenella</taxon>
    </lineage>
</organism>
<evidence type="ECO:0000313" key="3">
    <source>
        <dbReference type="Proteomes" id="UP000294933"/>
    </source>
</evidence>
<dbReference type="OrthoDB" id="6431331at2759"/>
<dbReference type="AlphaFoldDB" id="A0A4V3AZL3"/>
<evidence type="ECO:0000313" key="2">
    <source>
        <dbReference type="EMBL" id="TDL29568.1"/>
    </source>
</evidence>
<dbReference type="STRING" id="50990.A0A4V3AZL3"/>
<keyword evidence="1" id="KW-0472">Membrane</keyword>
<sequence length="521" mass="59717">MDQDPSESPVAPRRRDSSYYFTLIFLVGPVWGIVPLSWCYVFYFLRSGRLWASVWRDQLIFIAATCEAIFSVYQYILARRIAGLAAVPPNDPVELQTAFKRVLQAGLAALPDDGGDEESLLAERPGSPAEIVVKLQYNDPRAIDFRTRLRTWFGKVPWSSLRTEQVYEWLYWSIFNTHLHSLDTIPHAQRTVLDEVLNMLEKRAGAKIQKGSNPKVKPMRLTIDPANISMRPLTWYIFVRASNVALRIWYQNRHDLTFGCFNGLEYLIRTPQGYSSGVGPSPVVFIHGLGLGLFQYQRFLHDLLKGHPDAPLLILLQPQISQDIIHPRYLKPMRRFETVKCLHGLLESLGWIGDTLKDNKGVTILSHSNGSYAHAWFLKSYPALVIRSCFVDPVIFCSWEGDVCYNFFYRTCTTGVELLMRYYVGTELGVTNVLQRHFEWASNALWFEEIPHARDPVRCRFFLAGKDAIVDSERARKYLTSHGVKKGIWLDPEGRHGQALVGGGTGLNEIMRWLRQDPEKY</sequence>
<dbReference type="SUPFAM" id="SSF53474">
    <property type="entry name" value="alpha/beta-Hydrolases"/>
    <property type="match status" value="1"/>
</dbReference>
<dbReference type="InterPro" id="IPR029058">
    <property type="entry name" value="AB_hydrolase_fold"/>
</dbReference>
<keyword evidence="3" id="KW-1185">Reference proteome</keyword>
<feature type="transmembrane region" description="Helical" evidence="1">
    <location>
        <begin position="57"/>
        <end position="76"/>
    </location>
</feature>
<evidence type="ECO:0008006" key="4">
    <source>
        <dbReference type="Google" id="ProtNLM"/>
    </source>
</evidence>
<reference evidence="2 3" key="1">
    <citation type="submission" date="2018-06" db="EMBL/GenBank/DDBJ databases">
        <title>A transcriptomic atlas of mushroom development highlights an independent origin of complex multicellularity.</title>
        <authorList>
            <consortium name="DOE Joint Genome Institute"/>
            <person name="Krizsan K."/>
            <person name="Almasi E."/>
            <person name="Merenyi Z."/>
            <person name="Sahu N."/>
            <person name="Viragh M."/>
            <person name="Koszo T."/>
            <person name="Mondo S."/>
            <person name="Kiss B."/>
            <person name="Balint B."/>
            <person name="Kues U."/>
            <person name="Barry K."/>
            <person name="Hegedus J.C."/>
            <person name="Henrissat B."/>
            <person name="Johnson J."/>
            <person name="Lipzen A."/>
            <person name="Ohm R."/>
            <person name="Nagy I."/>
            <person name="Pangilinan J."/>
            <person name="Yan J."/>
            <person name="Xiong Y."/>
            <person name="Grigoriev I.V."/>
            <person name="Hibbett D.S."/>
            <person name="Nagy L.G."/>
        </authorList>
    </citation>
    <scope>NUCLEOTIDE SEQUENCE [LARGE SCALE GENOMIC DNA]</scope>
    <source>
        <strain evidence="2 3">SZMC22713</strain>
    </source>
</reference>